<gene>
    <name evidence="2" type="ORF">CTheo_3122</name>
</gene>
<dbReference type="Proteomes" id="UP000383932">
    <property type="component" value="Unassembled WGS sequence"/>
</dbReference>
<evidence type="ECO:0000256" key="1">
    <source>
        <dbReference type="SAM" id="MobiDB-lite"/>
    </source>
</evidence>
<dbReference type="AlphaFoldDB" id="A0A5N5QNW8"/>
<evidence type="ECO:0000313" key="3">
    <source>
        <dbReference type="Proteomes" id="UP000383932"/>
    </source>
</evidence>
<organism evidence="2 3">
    <name type="scientific">Ceratobasidium theobromae</name>
    <dbReference type="NCBI Taxonomy" id="1582974"/>
    <lineage>
        <taxon>Eukaryota</taxon>
        <taxon>Fungi</taxon>
        <taxon>Dikarya</taxon>
        <taxon>Basidiomycota</taxon>
        <taxon>Agaricomycotina</taxon>
        <taxon>Agaricomycetes</taxon>
        <taxon>Cantharellales</taxon>
        <taxon>Ceratobasidiaceae</taxon>
        <taxon>Ceratobasidium</taxon>
    </lineage>
</organism>
<sequence>MSLNTRFPRSPNFDHDFDDVPGELLHNAAQASRLRRRGAIRTGRPDLFPFGSHPLGRDNPDCILVGALRRANDRRGVRWVICGGPEDEASDSEGVDDTIATASEASFNRPSPLPSIIDLRPQRPRSVGRLAPRKSATRCRKGNRCGTILHYSALSVPRMRSCAALIDPEDDAAIGTLPESTHPVPRSKAMCKCARERVGCLRCGNEVGVRYRPCTMHAFRIDRASVLFDPAHTHPDEPFLDPEVSPMDVDGHDSDSDSVDSVVGMGLHSVINTLSSLLGHRPRQPMRSPPPVPTPLRANLSPMLAISELPWLQGESAGLPATGANATPLSPVSLTMALRRPARDEGDELNTPLDGDMGDSDTGRTPMPPRRVRRKRSESIER</sequence>
<evidence type="ECO:0000313" key="2">
    <source>
        <dbReference type="EMBL" id="KAB5593384.1"/>
    </source>
</evidence>
<accession>A0A5N5QNW8</accession>
<proteinExistence type="predicted"/>
<feature type="region of interest" description="Disordered" evidence="1">
    <location>
        <begin position="339"/>
        <end position="382"/>
    </location>
</feature>
<name>A0A5N5QNW8_9AGAM</name>
<keyword evidence="3" id="KW-1185">Reference proteome</keyword>
<reference evidence="2 3" key="1">
    <citation type="journal article" date="2019" name="Fungal Biol. Biotechnol.">
        <title>Draft genome sequence of fastidious pathogen Ceratobasidium theobromae, which causes vascular-streak dieback in Theobroma cacao.</title>
        <authorList>
            <person name="Ali S.S."/>
            <person name="Asman A."/>
            <person name="Shao J."/>
            <person name="Firmansyah A.P."/>
            <person name="Susilo A.W."/>
            <person name="Rosmana A."/>
            <person name="McMahon P."/>
            <person name="Junaid M."/>
            <person name="Guest D."/>
            <person name="Kheng T.Y."/>
            <person name="Meinhardt L.W."/>
            <person name="Bailey B.A."/>
        </authorList>
    </citation>
    <scope>NUCLEOTIDE SEQUENCE [LARGE SCALE GENOMIC DNA]</scope>
    <source>
        <strain evidence="2 3">CT2</strain>
    </source>
</reference>
<dbReference type="OrthoDB" id="3270840at2759"/>
<comment type="caution">
    <text evidence="2">The sequence shown here is derived from an EMBL/GenBank/DDBJ whole genome shotgun (WGS) entry which is preliminary data.</text>
</comment>
<protein>
    <submittedName>
        <fullName evidence="2">Uncharacterized protein</fullName>
    </submittedName>
</protein>
<dbReference type="EMBL" id="SSOP01000038">
    <property type="protein sequence ID" value="KAB5593384.1"/>
    <property type="molecule type" value="Genomic_DNA"/>
</dbReference>